<keyword evidence="5" id="KW-1185">Reference proteome</keyword>
<sequence length="622" mass="71098">MQKLLSMKNTDKINKKYEQQHLDNIRRNQKRVKRAYNKAIDKIYAGLSLPKPSVAFDITKYPRINNIVNEVLAEWNEEFLTIMVNGVHEAWNLSETKLDEILGQYTAGRAMLPKIKEALNSKNQEALNAFLDRTSGPQGLDLSQRVWNYQNQFRSEIEKNMAIGIEQGVPAAKLASQQKQYLVEPDRLFRRVRDMEGNLVLSKAAKLYNPGQGVYRSSYKNALRFTRTETNLAYRSSDNDRYSRSQVILGYEVKLSARHPMFDICDHLKGEYPKTFKFVGWHPQCICYTVPKLPTASEYKKFEDAVLNGENYTFKDQVSQPPKGFGEYVKANSDRINNRKSLPYWIRDNKNSFDLAVKSAKNTLVLTKQETKVFLKDKLDTEKVFMVDGKYLPERKILHDRIVNDYFDQFSKTEGSKVFMLGGAPANGKSTVVDGGFLPHPKGAFIVDPDRIKSMIPEYRMLLGQKDKSLVKSAANFVHEESSYLGKQIRKKALEQSYAAVLDGVNDGKIEKLMNNVAAIRKESGGKPIRADYVSLDTGLSLKLAEARAKATGRNVPLDHVRDQNREISILLPKAIEEKVFDELYLWDTNLEGKARLVLTQINGKLKIHDQKLYNDFLKKAN</sequence>
<keyword evidence="2" id="KW-0067">ATP-binding</keyword>
<dbReference type="Pfam" id="PF06414">
    <property type="entry name" value="Zeta_toxin"/>
    <property type="match status" value="1"/>
</dbReference>
<proteinExistence type="predicted"/>
<evidence type="ECO:0000313" key="5">
    <source>
        <dbReference type="Proteomes" id="UP000295292"/>
    </source>
</evidence>
<name>A0A4R6WHG1_9SPHI</name>
<accession>A0A4R6WHG1</accession>
<evidence type="ECO:0000256" key="1">
    <source>
        <dbReference type="ARBA" id="ARBA00022741"/>
    </source>
</evidence>
<dbReference type="AlphaFoldDB" id="A0A4R6WHG1"/>
<dbReference type="EMBL" id="SNYV01000011">
    <property type="protein sequence ID" value="TDQ79574.1"/>
    <property type="molecule type" value="Genomic_DNA"/>
</dbReference>
<dbReference type="GO" id="GO:0016301">
    <property type="term" value="F:kinase activity"/>
    <property type="evidence" value="ECO:0007669"/>
    <property type="project" value="InterPro"/>
</dbReference>
<feature type="domain" description="Zeta toxin" evidence="3">
    <location>
        <begin position="414"/>
        <end position="572"/>
    </location>
</feature>
<organism evidence="4 5">
    <name type="scientific">Sphingobacterium yanglingense</name>
    <dbReference type="NCBI Taxonomy" id="1437280"/>
    <lineage>
        <taxon>Bacteria</taxon>
        <taxon>Pseudomonadati</taxon>
        <taxon>Bacteroidota</taxon>
        <taxon>Sphingobacteriia</taxon>
        <taxon>Sphingobacteriales</taxon>
        <taxon>Sphingobacteriaceae</taxon>
        <taxon>Sphingobacterium</taxon>
    </lineage>
</organism>
<dbReference type="InterPro" id="IPR010488">
    <property type="entry name" value="Zeta_toxin_domain"/>
</dbReference>
<dbReference type="Gene3D" id="3.40.50.300">
    <property type="entry name" value="P-loop containing nucleotide triphosphate hydrolases"/>
    <property type="match status" value="1"/>
</dbReference>
<reference evidence="4 5" key="1">
    <citation type="submission" date="2019-03" db="EMBL/GenBank/DDBJ databases">
        <title>Genomic Encyclopedia of Archaeal and Bacterial Type Strains, Phase II (KMG-II): from individual species to whole genera.</title>
        <authorList>
            <person name="Goeker M."/>
        </authorList>
    </citation>
    <scope>NUCLEOTIDE SEQUENCE [LARGE SCALE GENOMIC DNA]</scope>
    <source>
        <strain evidence="4 5">DSM 28353</strain>
    </source>
</reference>
<comment type="caution">
    <text evidence="4">The sequence shown here is derived from an EMBL/GenBank/DDBJ whole genome shotgun (WGS) entry which is preliminary data.</text>
</comment>
<keyword evidence="1" id="KW-0547">Nucleotide-binding</keyword>
<gene>
    <name evidence="4" type="ORF">CLV99_1019</name>
</gene>
<dbReference type="InterPro" id="IPR027417">
    <property type="entry name" value="P-loop_NTPase"/>
</dbReference>
<evidence type="ECO:0000313" key="4">
    <source>
        <dbReference type="EMBL" id="TDQ79574.1"/>
    </source>
</evidence>
<protein>
    <submittedName>
        <fullName evidence="4">Zeta toxin</fullName>
    </submittedName>
</protein>
<dbReference type="Proteomes" id="UP000295292">
    <property type="component" value="Unassembled WGS sequence"/>
</dbReference>
<evidence type="ECO:0000259" key="3">
    <source>
        <dbReference type="Pfam" id="PF06414"/>
    </source>
</evidence>
<dbReference type="GO" id="GO:0005524">
    <property type="term" value="F:ATP binding"/>
    <property type="evidence" value="ECO:0007669"/>
    <property type="project" value="UniProtKB-KW"/>
</dbReference>
<evidence type="ECO:0000256" key="2">
    <source>
        <dbReference type="ARBA" id="ARBA00022840"/>
    </source>
</evidence>